<organism evidence="7">
    <name type="scientific">Bionectria ochroleuca</name>
    <name type="common">Gliocladium roseum</name>
    <dbReference type="NCBI Taxonomy" id="29856"/>
    <lineage>
        <taxon>Eukaryota</taxon>
        <taxon>Fungi</taxon>
        <taxon>Dikarya</taxon>
        <taxon>Ascomycota</taxon>
        <taxon>Pezizomycotina</taxon>
        <taxon>Sordariomycetes</taxon>
        <taxon>Hypocreomycetidae</taxon>
        <taxon>Hypocreales</taxon>
        <taxon>Bionectriaceae</taxon>
        <taxon>Clonostachys</taxon>
    </lineage>
</organism>
<feature type="domain" description="Fe2OG dioxygenase" evidence="6">
    <location>
        <begin position="150"/>
        <end position="260"/>
    </location>
</feature>
<reference evidence="7" key="1">
    <citation type="submission" date="2015-01" db="EMBL/GenBank/DDBJ databases">
        <authorList>
            <person name="Durling Mikael"/>
        </authorList>
    </citation>
    <scope>NUCLEOTIDE SEQUENCE</scope>
</reference>
<evidence type="ECO:0000256" key="5">
    <source>
        <dbReference type="ARBA" id="ARBA00023004"/>
    </source>
</evidence>
<sequence>MAQNLEPHHQKSRPELIPDEFLASAPPQPLKIKHIDFASSPLPENAECLALTIDNILSKAECDQLVSLAEASVSNIKEDETPWKPATINIGQGIQATVRDYRHCHRIEWDQQSIVDRIWDRCAQAPGLRELLAEVVPEGSFEGEKWDFRRFNQRMRFLRYEPGQFFKPHCDNPIWYKDKRAEFQTHYTAMLYLSDSTTERGGTEPLKGGVTSFLSQDRERRVDVNPRAGSVLIFQQRGLLHEGTVVEKGVKYVIRMDMVYEWVEGGEVANKRVRMIGEVDGVAQTDEAPVLTFPKT</sequence>
<keyword evidence="2" id="KW-0479">Metal-binding</keyword>
<dbReference type="Gene3D" id="2.60.120.620">
    <property type="entry name" value="q2cbj1_9rhob like domain"/>
    <property type="match status" value="1"/>
</dbReference>
<accession>A0A0B7K4Q8</accession>
<dbReference type="SMART" id="SM00702">
    <property type="entry name" value="P4Hc"/>
    <property type="match status" value="1"/>
</dbReference>
<dbReference type="InterPro" id="IPR044862">
    <property type="entry name" value="Pro_4_hyd_alph_FE2OG_OXY"/>
</dbReference>
<evidence type="ECO:0000256" key="3">
    <source>
        <dbReference type="ARBA" id="ARBA00022964"/>
    </source>
</evidence>
<dbReference type="GO" id="GO:0004656">
    <property type="term" value="F:procollagen-proline 4-dioxygenase activity"/>
    <property type="evidence" value="ECO:0007669"/>
    <property type="project" value="TreeGrafter"/>
</dbReference>
<dbReference type="InterPro" id="IPR006620">
    <property type="entry name" value="Pro_4_hyd_alph"/>
</dbReference>
<evidence type="ECO:0000256" key="1">
    <source>
        <dbReference type="ARBA" id="ARBA00001961"/>
    </source>
</evidence>
<dbReference type="PROSITE" id="PS51471">
    <property type="entry name" value="FE2OG_OXY"/>
    <property type="match status" value="1"/>
</dbReference>
<dbReference type="GO" id="GO:0031418">
    <property type="term" value="F:L-ascorbic acid binding"/>
    <property type="evidence" value="ECO:0007669"/>
    <property type="project" value="InterPro"/>
</dbReference>
<proteinExistence type="predicted"/>
<dbReference type="GO" id="GO:0005783">
    <property type="term" value="C:endoplasmic reticulum"/>
    <property type="evidence" value="ECO:0007669"/>
    <property type="project" value="TreeGrafter"/>
</dbReference>
<evidence type="ECO:0000256" key="2">
    <source>
        <dbReference type="ARBA" id="ARBA00022723"/>
    </source>
</evidence>
<protein>
    <recommendedName>
        <fullName evidence="6">Fe2OG dioxygenase domain-containing protein</fullName>
    </recommendedName>
</protein>
<evidence type="ECO:0000256" key="4">
    <source>
        <dbReference type="ARBA" id="ARBA00023002"/>
    </source>
</evidence>
<name>A0A0B7K4Q8_BIOOC</name>
<keyword evidence="5" id="KW-0408">Iron</keyword>
<dbReference type="EMBL" id="CDPU01000027">
    <property type="protein sequence ID" value="CEO52194.1"/>
    <property type="molecule type" value="Genomic_DNA"/>
</dbReference>
<dbReference type="Pfam" id="PF13640">
    <property type="entry name" value="2OG-FeII_Oxy_3"/>
    <property type="match status" value="1"/>
</dbReference>
<comment type="cofactor">
    <cofactor evidence="1">
        <name>L-ascorbate</name>
        <dbReference type="ChEBI" id="CHEBI:38290"/>
    </cofactor>
</comment>
<evidence type="ECO:0000313" key="7">
    <source>
        <dbReference type="EMBL" id="CEO52194.1"/>
    </source>
</evidence>
<keyword evidence="3" id="KW-0223">Dioxygenase</keyword>
<evidence type="ECO:0000259" key="6">
    <source>
        <dbReference type="PROSITE" id="PS51471"/>
    </source>
</evidence>
<dbReference type="GO" id="GO:0005506">
    <property type="term" value="F:iron ion binding"/>
    <property type="evidence" value="ECO:0007669"/>
    <property type="project" value="InterPro"/>
</dbReference>
<dbReference type="AlphaFoldDB" id="A0A0B7K4Q8"/>
<dbReference type="InterPro" id="IPR005123">
    <property type="entry name" value="Oxoglu/Fe-dep_dioxygenase_dom"/>
</dbReference>
<gene>
    <name evidence="7" type="ORF">BN869_000008252_1</name>
</gene>
<dbReference type="SUPFAM" id="SSF51197">
    <property type="entry name" value="Clavaminate synthase-like"/>
    <property type="match status" value="1"/>
</dbReference>
<keyword evidence="4" id="KW-0560">Oxidoreductase</keyword>
<dbReference type="InterPro" id="IPR045054">
    <property type="entry name" value="P4HA-like"/>
</dbReference>
<dbReference type="PANTHER" id="PTHR10869:SF241">
    <property type="entry name" value="FE2OG DIOXYGENASE DOMAIN-CONTAINING PROTEIN"/>
    <property type="match status" value="1"/>
</dbReference>
<dbReference type="PANTHER" id="PTHR10869">
    <property type="entry name" value="PROLYL 4-HYDROXYLASE ALPHA SUBUNIT"/>
    <property type="match status" value="1"/>
</dbReference>